<dbReference type="PANTHER" id="PTHR30612">
    <property type="entry name" value="SECA INNER MEMBRANE COMPONENT OF SEC PROTEIN SECRETION SYSTEM"/>
    <property type="match status" value="1"/>
</dbReference>
<dbReference type="EMBL" id="JH992998">
    <property type="protein sequence ID" value="EKX45634.1"/>
    <property type="molecule type" value="Genomic_DNA"/>
</dbReference>
<reference evidence="6" key="3">
    <citation type="submission" date="2015-06" db="UniProtKB">
        <authorList>
            <consortium name="EnsemblProtists"/>
        </authorList>
    </citation>
    <scope>IDENTIFICATION</scope>
</reference>
<dbReference type="eggNOG" id="ENOG502RZNF">
    <property type="taxonomic scope" value="Eukaryota"/>
</dbReference>
<dbReference type="PaxDb" id="55529-EKX45634"/>
<dbReference type="EnsemblProtists" id="EKX45634">
    <property type="protein sequence ID" value="EKX45634"/>
    <property type="gene ID" value="GUITHDRAFT_71190"/>
</dbReference>
<comment type="subcellular location">
    <subcellularLocation>
        <location evidence="1">Plastid</location>
        <location evidence="1">Chloroplast</location>
    </subcellularLocation>
</comment>
<reference evidence="7" key="2">
    <citation type="submission" date="2012-11" db="EMBL/GenBank/DDBJ databases">
        <authorList>
            <person name="Kuo A."/>
            <person name="Curtis B.A."/>
            <person name="Tanifuji G."/>
            <person name="Burki F."/>
            <person name="Gruber A."/>
            <person name="Irimia M."/>
            <person name="Maruyama S."/>
            <person name="Arias M.C."/>
            <person name="Ball S.G."/>
            <person name="Gile G.H."/>
            <person name="Hirakawa Y."/>
            <person name="Hopkins J.F."/>
            <person name="Rensing S.A."/>
            <person name="Schmutz J."/>
            <person name="Symeonidi A."/>
            <person name="Elias M."/>
            <person name="Eveleigh R.J."/>
            <person name="Herman E.K."/>
            <person name="Klute M.J."/>
            <person name="Nakayama T."/>
            <person name="Obornik M."/>
            <person name="Reyes-Prieto A."/>
            <person name="Armbrust E.V."/>
            <person name="Aves S.J."/>
            <person name="Beiko R.G."/>
            <person name="Coutinho P."/>
            <person name="Dacks J.B."/>
            <person name="Durnford D.G."/>
            <person name="Fast N.M."/>
            <person name="Green B.R."/>
            <person name="Grisdale C."/>
            <person name="Hempe F."/>
            <person name="Henrissat B."/>
            <person name="Hoppner M.P."/>
            <person name="Ishida K.-I."/>
            <person name="Kim E."/>
            <person name="Koreny L."/>
            <person name="Kroth P.G."/>
            <person name="Liu Y."/>
            <person name="Malik S.-B."/>
            <person name="Maier U.G."/>
            <person name="McRose D."/>
            <person name="Mock T."/>
            <person name="Neilson J.A."/>
            <person name="Onodera N.T."/>
            <person name="Poole A.M."/>
            <person name="Pritham E.J."/>
            <person name="Richards T.A."/>
            <person name="Rocap G."/>
            <person name="Roy S.W."/>
            <person name="Sarai C."/>
            <person name="Schaack S."/>
            <person name="Shirato S."/>
            <person name="Slamovits C.H."/>
            <person name="Spencer D.F."/>
            <person name="Suzuki S."/>
            <person name="Worden A.Z."/>
            <person name="Zauner S."/>
            <person name="Barry K."/>
            <person name="Bell C."/>
            <person name="Bharti A.K."/>
            <person name="Crow J.A."/>
            <person name="Grimwood J."/>
            <person name="Kramer R."/>
            <person name="Lindquist E."/>
            <person name="Lucas S."/>
            <person name="Salamov A."/>
            <person name="McFadden G.I."/>
            <person name="Lane C.E."/>
            <person name="Keeling P.J."/>
            <person name="Gray M.W."/>
            <person name="Grigoriev I.V."/>
            <person name="Archibald J.M."/>
        </authorList>
    </citation>
    <scope>NUCLEOTIDE SEQUENCE</scope>
    <source>
        <strain evidence="7">CCMP2712</strain>
    </source>
</reference>
<dbReference type="GeneID" id="17302376"/>
<dbReference type="InterPro" id="IPR000185">
    <property type="entry name" value="SecA"/>
</dbReference>
<proteinExistence type="predicted"/>
<evidence type="ECO:0000256" key="2">
    <source>
        <dbReference type="ARBA" id="ARBA00022927"/>
    </source>
</evidence>
<dbReference type="Proteomes" id="UP000011087">
    <property type="component" value="Unassembled WGS sequence"/>
</dbReference>
<dbReference type="OrthoDB" id="7614088at2759"/>
<dbReference type="GO" id="GO:0006605">
    <property type="term" value="P:protein targeting"/>
    <property type="evidence" value="ECO:0007669"/>
    <property type="project" value="InterPro"/>
</dbReference>
<evidence type="ECO:0000313" key="6">
    <source>
        <dbReference type="EnsemblProtists" id="EKX45634"/>
    </source>
</evidence>
<dbReference type="Gene3D" id="3.40.50.300">
    <property type="entry name" value="P-loop containing nucleotide triphosphate hydrolases"/>
    <property type="match status" value="1"/>
</dbReference>
<protein>
    <recommendedName>
        <fullName evidence="4">SecA family profile domain-containing protein</fullName>
    </recommendedName>
</protein>
<dbReference type="GO" id="GO:0009507">
    <property type="term" value="C:chloroplast"/>
    <property type="evidence" value="ECO:0007669"/>
    <property type="project" value="UniProtKB-SubCell"/>
</dbReference>
<evidence type="ECO:0000256" key="1">
    <source>
        <dbReference type="ARBA" id="ARBA00004229"/>
    </source>
</evidence>
<evidence type="ECO:0000313" key="7">
    <source>
        <dbReference type="Proteomes" id="UP000011087"/>
    </source>
</evidence>
<dbReference type="GO" id="GO:0005524">
    <property type="term" value="F:ATP binding"/>
    <property type="evidence" value="ECO:0007669"/>
    <property type="project" value="InterPro"/>
</dbReference>
<sequence length="179" mass="20680">MTGTLDCLTSAQTKLLEEYKFQNKTFLPSTFQKKPAQQETMEVVVGEWNDFFLQVRRDIEQKLISGRAILVIFKDINSLRRFAEELNKQKPNINQYHGFLELLDEMSPAERQSNIQKAIRPFTVTLMTRAYGRGTDFVCFDKALVKYGGVHVLTTFLPEDESEEKQIFGRTCRQDDPGS</sequence>
<name>L1JBY9_GUITC</name>
<dbReference type="PROSITE" id="PS51196">
    <property type="entry name" value="SECA_MOTOR_DEAD"/>
    <property type="match status" value="1"/>
</dbReference>
<keyword evidence="3" id="KW-0811">Translocation</keyword>
<keyword evidence="7" id="KW-1185">Reference proteome</keyword>
<dbReference type="InterPro" id="IPR027417">
    <property type="entry name" value="P-loop_NTPase"/>
</dbReference>
<keyword evidence="2" id="KW-0653">Protein transport</keyword>
<dbReference type="PANTHER" id="PTHR30612:SF0">
    <property type="entry name" value="CHLOROPLAST PROTEIN-TRANSPORTING ATPASE"/>
    <property type="match status" value="1"/>
</dbReference>
<accession>L1JBY9</accession>
<dbReference type="KEGG" id="gtt:GUITHDRAFT_71190"/>
<dbReference type="HOGENOM" id="CLU_1700143_0_0_1"/>
<keyword evidence="2" id="KW-0813">Transport</keyword>
<gene>
    <name evidence="5" type="ORF">GUITHDRAFT_71190</name>
</gene>
<feature type="domain" description="SecA family profile" evidence="4">
    <location>
        <begin position="1"/>
        <end position="179"/>
    </location>
</feature>
<dbReference type="InterPro" id="IPR014018">
    <property type="entry name" value="SecA_motor_DEAD"/>
</dbReference>
<dbReference type="GO" id="GO:0006886">
    <property type="term" value="P:intracellular protein transport"/>
    <property type="evidence" value="ECO:0007669"/>
    <property type="project" value="InterPro"/>
</dbReference>
<dbReference type="SUPFAM" id="SSF52540">
    <property type="entry name" value="P-loop containing nucleoside triphosphate hydrolases"/>
    <property type="match status" value="1"/>
</dbReference>
<dbReference type="RefSeq" id="XP_005832614.1">
    <property type="nucleotide sequence ID" value="XM_005832557.1"/>
</dbReference>
<evidence type="ECO:0000313" key="5">
    <source>
        <dbReference type="EMBL" id="EKX45634.1"/>
    </source>
</evidence>
<dbReference type="AlphaFoldDB" id="L1JBY9"/>
<evidence type="ECO:0000259" key="4">
    <source>
        <dbReference type="PROSITE" id="PS51196"/>
    </source>
</evidence>
<feature type="non-terminal residue" evidence="5">
    <location>
        <position position="179"/>
    </location>
</feature>
<reference evidence="5 7" key="1">
    <citation type="journal article" date="2012" name="Nature">
        <title>Algal genomes reveal evolutionary mosaicism and the fate of nucleomorphs.</title>
        <authorList>
            <consortium name="DOE Joint Genome Institute"/>
            <person name="Curtis B.A."/>
            <person name="Tanifuji G."/>
            <person name="Burki F."/>
            <person name="Gruber A."/>
            <person name="Irimia M."/>
            <person name="Maruyama S."/>
            <person name="Arias M.C."/>
            <person name="Ball S.G."/>
            <person name="Gile G.H."/>
            <person name="Hirakawa Y."/>
            <person name="Hopkins J.F."/>
            <person name="Kuo A."/>
            <person name="Rensing S.A."/>
            <person name="Schmutz J."/>
            <person name="Symeonidi A."/>
            <person name="Elias M."/>
            <person name="Eveleigh R.J."/>
            <person name="Herman E.K."/>
            <person name="Klute M.J."/>
            <person name="Nakayama T."/>
            <person name="Obornik M."/>
            <person name="Reyes-Prieto A."/>
            <person name="Armbrust E.V."/>
            <person name="Aves S.J."/>
            <person name="Beiko R.G."/>
            <person name="Coutinho P."/>
            <person name="Dacks J.B."/>
            <person name="Durnford D.G."/>
            <person name="Fast N.M."/>
            <person name="Green B.R."/>
            <person name="Grisdale C.J."/>
            <person name="Hempel F."/>
            <person name="Henrissat B."/>
            <person name="Hoppner M.P."/>
            <person name="Ishida K."/>
            <person name="Kim E."/>
            <person name="Koreny L."/>
            <person name="Kroth P.G."/>
            <person name="Liu Y."/>
            <person name="Malik S.B."/>
            <person name="Maier U.G."/>
            <person name="McRose D."/>
            <person name="Mock T."/>
            <person name="Neilson J.A."/>
            <person name="Onodera N.T."/>
            <person name="Poole A.M."/>
            <person name="Pritham E.J."/>
            <person name="Richards T.A."/>
            <person name="Rocap G."/>
            <person name="Roy S.W."/>
            <person name="Sarai C."/>
            <person name="Schaack S."/>
            <person name="Shirato S."/>
            <person name="Slamovits C.H."/>
            <person name="Spencer D.F."/>
            <person name="Suzuki S."/>
            <person name="Worden A.Z."/>
            <person name="Zauner S."/>
            <person name="Barry K."/>
            <person name="Bell C."/>
            <person name="Bharti A.K."/>
            <person name="Crow J.A."/>
            <person name="Grimwood J."/>
            <person name="Kramer R."/>
            <person name="Lindquist E."/>
            <person name="Lucas S."/>
            <person name="Salamov A."/>
            <person name="McFadden G.I."/>
            <person name="Lane C.E."/>
            <person name="Keeling P.J."/>
            <person name="Gray M.W."/>
            <person name="Grigoriev I.V."/>
            <person name="Archibald J.M."/>
        </authorList>
    </citation>
    <scope>NUCLEOTIDE SEQUENCE</scope>
    <source>
        <strain evidence="5 7">CCMP2712</strain>
    </source>
</reference>
<evidence type="ECO:0000256" key="3">
    <source>
        <dbReference type="ARBA" id="ARBA00023010"/>
    </source>
</evidence>
<organism evidence="5">
    <name type="scientific">Guillardia theta (strain CCMP2712)</name>
    <name type="common">Cryptophyte</name>
    <dbReference type="NCBI Taxonomy" id="905079"/>
    <lineage>
        <taxon>Eukaryota</taxon>
        <taxon>Cryptophyceae</taxon>
        <taxon>Pyrenomonadales</taxon>
        <taxon>Geminigeraceae</taxon>
        <taxon>Guillardia</taxon>
    </lineage>
</organism>